<protein>
    <submittedName>
        <fullName evidence="1">Uncharacterized protein</fullName>
    </submittedName>
</protein>
<accession>A0ACC2HW03</accession>
<proteinExistence type="predicted"/>
<evidence type="ECO:0000313" key="2">
    <source>
        <dbReference type="Proteomes" id="UP001153331"/>
    </source>
</evidence>
<organism evidence="1 2">
    <name type="scientific">Boeremia exigua</name>
    <dbReference type="NCBI Taxonomy" id="749465"/>
    <lineage>
        <taxon>Eukaryota</taxon>
        <taxon>Fungi</taxon>
        <taxon>Dikarya</taxon>
        <taxon>Ascomycota</taxon>
        <taxon>Pezizomycotina</taxon>
        <taxon>Dothideomycetes</taxon>
        <taxon>Pleosporomycetidae</taxon>
        <taxon>Pleosporales</taxon>
        <taxon>Pleosporineae</taxon>
        <taxon>Didymellaceae</taxon>
        <taxon>Boeremia</taxon>
    </lineage>
</organism>
<comment type="caution">
    <text evidence="1">The sequence shown here is derived from an EMBL/GenBank/DDBJ whole genome shotgun (WGS) entry which is preliminary data.</text>
</comment>
<dbReference type="Proteomes" id="UP001153331">
    <property type="component" value="Unassembled WGS sequence"/>
</dbReference>
<dbReference type="EMBL" id="JAPHNI010000985">
    <property type="protein sequence ID" value="KAJ8107185.1"/>
    <property type="molecule type" value="Genomic_DNA"/>
</dbReference>
<sequence>MSRSTTRSVAIIGAGAAGAAAAAAFDAEDAFDIIQVFERRETPGGTWIYDPDPAPPQQLYPGKDPPDIDPPLKAPHSLPAAVTPVQQTRLDRTPIYDGLTTNVPEIIMSLSDERFAYGPFAPHWVPKQYIQNYFASHRTDRFLVLNTTVEDITRHGDGWKLILRRYDVVEKLDMWWAEHFDAVVIANGHYSVPYIPSINGLEDYIRAFPGRILHSKFYRSPTHYYKKRVLVIGNSASGHDITAQLAQSGSVALPVYQSRRSRSRWEGDTPPTGVAWQPIITSYNASSGAITFADGSVLDNIDVVIYCTGYKPSFPFWNSSENDGPLYDYTANKLSGFYQHTFSTKFPGSLGIIGVPRVLTFRSFEYQAIALARLFSGREATPLPSQDTMRDWEDVRTVKCKSEGRPFHTILWDDGETLEWFQYLYNLAGLPSLEGKGRCPPVLTAEQRWAYDHIKKYPEPGKGGRKYDIDQSEEVEKEKDSAWFI</sequence>
<gene>
    <name evidence="1" type="ORF">OPT61_g9038</name>
</gene>
<reference evidence="1" key="1">
    <citation type="submission" date="2022-11" db="EMBL/GenBank/DDBJ databases">
        <title>Genome Sequence of Boeremia exigua.</title>
        <authorList>
            <person name="Buettner E."/>
        </authorList>
    </citation>
    <scope>NUCLEOTIDE SEQUENCE</scope>
    <source>
        <strain evidence="1">CU02</strain>
    </source>
</reference>
<keyword evidence="2" id="KW-1185">Reference proteome</keyword>
<name>A0ACC2HW03_9PLEO</name>
<evidence type="ECO:0000313" key="1">
    <source>
        <dbReference type="EMBL" id="KAJ8107185.1"/>
    </source>
</evidence>